<keyword evidence="7 8" id="KW-0472">Membrane</keyword>
<evidence type="ECO:0000313" key="10">
    <source>
        <dbReference type="EMBL" id="KAK1170045.1"/>
    </source>
</evidence>
<dbReference type="GO" id="GO:0005198">
    <property type="term" value="F:structural molecule activity"/>
    <property type="evidence" value="ECO:0007669"/>
    <property type="project" value="InterPro"/>
</dbReference>
<evidence type="ECO:0000256" key="6">
    <source>
        <dbReference type="ARBA" id="ARBA00022989"/>
    </source>
</evidence>
<dbReference type="InterPro" id="IPR006187">
    <property type="entry name" value="Claudin"/>
</dbReference>
<dbReference type="PRINTS" id="PR01077">
    <property type="entry name" value="CLAUDIN"/>
</dbReference>
<evidence type="ECO:0000256" key="7">
    <source>
        <dbReference type="ARBA" id="ARBA00023136"/>
    </source>
</evidence>
<dbReference type="Gene3D" id="1.20.140.150">
    <property type="match status" value="1"/>
</dbReference>
<feature type="transmembrane region" description="Helical" evidence="8">
    <location>
        <begin position="82"/>
        <end position="104"/>
    </location>
</feature>
<protein>
    <recommendedName>
        <fullName evidence="8">Claudin</fullName>
    </recommendedName>
</protein>
<keyword evidence="9" id="KW-0732">Signal</keyword>
<dbReference type="InterPro" id="IPR003554">
    <property type="entry name" value="Claudin10"/>
</dbReference>
<feature type="signal peptide" evidence="9">
    <location>
        <begin position="1"/>
        <end position="21"/>
    </location>
</feature>
<dbReference type="PRINTS" id="PR01383">
    <property type="entry name" value="CLAUDIN10"/>
</dbReference>
<comment type="similarity">
    <text evidence="1 8">Belongs to the claudin family.</text>
</comment>
<keyword evidence="6 8" id="KW-1133">Transmembrane helix</keyword>
<comment type="subcellular location">
    <subcellularLocation>
        <location evidence="8">Cell junction</location>
        <location evidence="8">Tight junction</location>
    </subcellularLocation>
    <subcellularLocation>
        <location evidence="8">Cell membrane</location>
        <topology evidence="8">Multi-pass membrane protein</topology>
    </subcellularLocation>
</comment>
<evidence type="ECO:0000256" key="2">
    <source>
        <dbReference type="ARBA" id="ARBA00022427"/>
    </source>
</evidence>
<evidence type="ECO:0000256" key="9">
    <source>
        <dbReference type="SAM" id="SignalP"/>
    </source>
</evidence>
<evidence type="ECO:0000256" key="4">
    <source>
        <dbReference type="ARBA" id="ARBA00022692"/>
    </source>
</evidence>
<feature type="transmembrane region" description="Helical" evidence="8">
    <location>
        <begin position="116"/>
        <end position="138"/>
    </location>
</feature>
<evidence type="ECO:0000256" key="1">
    <source>
        <dbReference type="ARBA" id="ARBA00008295"/>
    </source>
</evidence>
<keyword evidence="2 8" id="KW-0796">Tight junction</keyword>
<dbReference type="AlphaFoldDB" id="A0AAD8G949"/>
<dbReference type="Proteomes" id="UP001230051">
    <property type="component" value="Unassembled WGS sequence"/>
</dbReference>
<accession>A0AAD8G949</accession>
<dbReference type="GO" id="GO:0005886">
    <property type="term" value="C:plasma membrane"/>
    <property type="evidence" value="ECO:0007669"/>
    <property type="project" value="UniProtKB-SubCell"/>
</dbReference>
<feature type="transmembrane region" description="Helical" evidence="8">
    <location>
        <begin position="158"/>
        <end position="181"/>
    </location>
</feature>
<evidence type="ECO:0000256" key="5">
    <source>
        <dbReference type="ARBA" id="ARBA00022949"/>
    </source>
</evidence>
<comment type="caution">
    <text evidence="8">Lacks conserved residue(s) required for the propagation of feature annotation.</text>
</comment>
<sequence length="230" mass="25671">MNHYGFEIAAFLLCVTGWVLISSTMPTEYWRVSTIEGTVIVTANYYSNLWKMCVHGSTGVSDCKDFESMLAQPNYIKACRGLLITGIILCTFGNIFSLVGMKCTKIGGSEKIKTRITFLVGLLHLLGGLTSLCAFSVYGNRVTSEFFDPNFRNIKYELGVGLFIGWSGSSVTLIGGSIYCYSTVKEGLFERKTYIYKGTTSYMKSRTGRSQRSIRAYRYSPKQSDIDSFV</sequence>
<feature type="chain" id="PRO_5042238306" description="Claudin" evidence="9">
    <location>
        <begin position="22"/>
        <end position="230"/>
    </location>
</feature>
<comment type="caution">
    <text evidence="10">The sequence shown here is derived from an EMBL/GenBank/DDBJ whole genome shotgun (WGS) entry which is preliminary data.</text>
</comment>
<reference evidence="10" key="1">
    <citation type="submission" date="2022-02" db="EMBL/GenBank/DDBJ databases">
        <title>Atlantic sturgeon de novo genome assembly.</title>
        <authorList>
            <person name="Stock M."/>
            <person name="Klopp C."/>
            <person name="Guiguen Y."/>
            <person name="Cabau C."/>
            <person name="Parinello H."/>
            <person name="Santidrian Yebra-Pimentel E."/>
            <person name="Kuhl H."/>
            <person name="Dirks R.P."/>
            <person name="Guessner J."/>
            <person name="Wuertz S."/>
            <person name="Du K."/>
            <person name="Schartl M."/>
        </authorList>
    </citation>
    <scope>NUCLEOTIDE SEQUENCE</scope>
    <source>
        <strain evidence="10">STURGEONOMICS-FGT-2020</strain>
        <tissue evidence="10">Whole blood</tissue>
    </source>
</reference>
<dbReference type="InterPro" id="IPR017974">
    <property type="entry name" value="Claudin_CS"/>
</dbReference>
<keyword evidence="5 8" id="KW-0965">Cell junction</keyword>
<proteinExistence type="inferred from homology"/>
<dbReference type="PANTHER" id="PTHR12002">
    <property type="entry name" value="CLAUDIN"/>
    <property type="match status" value="1"/>
</dbReference>
<evidence type="ECO:0000256" key="8">
    <source>
        <dbReference type="RuleBase" id="RU060637"/>
    </source>
</evidence>
<organism evidence="10 11">
    <name type="scientific">Acipenser oxyrinchus oxyrinchus</name>
    <dbReference type="NCBI Taxonomy" id="40147"/>
    <lineage>
        <taxon>Eukaryota</taxon>
        <taxon>Metazoa</taxon>
        <taxon>Chordata</taxon>
        <taxon>Craniata</taxon>
        <taxon>Vertebrata</taxon>
        <taxon>Euteleostomi</taxon>
        <taxon>Actinopterygii</taxon>
        <taxon>Chondrostei</taxon>
        <taxon>Acipenseriformes</taxon>
        <taxon>Acipenseridae</taxon>
        <taxon>Acipenser</taxon>
    </lineage>
</organism>
<evidence type="ECO:0000256" key="3">
    <source>
        <dbReference type="ARBA" id="ARBA00022475"/>
    </source>
</evidence>
<keyword evidence="3 8" id="KW-1003">Cell membrane</keyword>
<keyword evidence="11" id="KW-1185">Reference proteome</keyword>
<dbReference type="EMBL" id="JAGXEW010000007">
    <property type="protein sequence ID" value="KAK1170045.1"/>
    <property type="molecule type" value="Genomic_DNA"/>
</dbReference>
<comment type="function">
    <text evidence="8">Claudins function as major constituents of the tight junction complexes that regulate the permeability of epithelia.</text>
</comment>
<name>A0AAD8G949_ACIOX</name>
<keyword evidence="4 8" id="KW-0812">Transmembrane</keyword>
<gene>
    <name evidence="10" type="primary">CLDN10</name>
    <name evidence="10" type="ORF">AOXY_G8983</name>
</gene>
<evidence type="ECO:0000313" key="11">
    <source>
        <dbReference type="Proteomes" id="UP001230051"/>
    </source>
</evidence>
<dbReference type="GO" id="GO:0005923">
    <property type="term" value="C:bicellular tight junction"/>
    <property type="evidence" value="ECO:0007669"/>
    <property type="project" value="UniProtKB-SubCell"/>
</dbReference>
<dbReference type="Pfam" id="PF00822">
    <property type="entry name" value="PMP22_Claudin"/>
    <property type="match status" value="1"/>
</dbReference>
<dbReference type="PROSITE" id="PS01346">
    <property type="entry name" value="CLAUDIN"/>
    <property type="match status" value="1"/>
</dbReference>
<dbReference type="InterPro" id="IPR004031">
    <property type="entry name" value="PMP22/EMP/MP20/Claudin"/>
</dbReference>